<comment type="caution">
    <text evidence="1">The sequence shown here is derived from an EMBL/GenBank/DDBJ whole genome shotgun (WGS) entry which is preliminary data.</text>
</comment>
<sequence>MKLMMMQMCRGEEKKKHLTEFQNPIRLEKTSSHEVEIRPADKSITSKAFTALRNTLFFFLDKLSTNKMAIKLLII</sequence>
<protein>
    <submittedName>
        <fullName evidence="1">Uncharacterized protein</fullName>
    </submittedName>
</protein>
<name>A0ABD3TFB3_9LAMI</name>
<evidence type="ECO:0000313" key="2">
    <source>
        <dbReference type="Proteomes" id="UP001634393"/>
    </source>
</evidence>
<keyword evidence="2" id="KW-1185">Reference proteome</keyword>
<organism evidence="1 2">
    <name type="scientific">Penstemon smallii</name>
    <dbReference type="NCBI Taxonomy" id="265156"/>
    <lineage>
        <taxon>Eukaryota</taxon>
        <taxon>Viridiplantae</taxon>
        <taxon>Streptophyta</taxon>
        <taxon>Embryophyta</taxon>
        <taxon>Tracheophyta</taxon>
        <taxon>Spermatophyta</taxon>
        <taxon>Magnoliopsida</taxon>
        <taxon>eudicotyledons</taxon>
        <taxon>Gunneridae</taxon>
        <taxon>Pentapetalae</taxon>
        <taxon>asterids</taxon>
        <taxon>lamiids</taxon>
        <taxon>Lamiales</taxon>
        <taxon>Plantaginaceae</taxon>
        <taxon>Cheloneae</taxon>
        <taxon>Penstemon</taxon>
    </lineage>
</organism>
<gene>
    <name evidence="1" type="ORF">ACJIZ3_010042</name>
</gene>
<dbReference type="EMBL" id="JBJXBP010000004">
    <property type="protein sequence ID" value="KAL3835306.1"/>
    <property type="molecule type" value="Genomic_DNA"/>
</dbReference>
<dbReference type="AlphaFoldDB" id="A0ABD3TFB3"/>
<evidence type="ECO:0000313" key="1">
    <source>
        <dbReference type="EMBL" id="KAL3835306.1"/>
    </source>
</evidence>
<accession>A0ABD3TFB3</accession>
<dbReference type="Proteomes" id="UP001634393">
    <property type="component" value="Unassembled WGS sequence"/>
</dbReference>
<reference evidence="1 2" key="1">
    <citation type="submission" date="2024-12" db="EMBL/GenBank/DDBJ databases">
        <title>The unique morphological basis and parallel evolutionary history of personate flowers in Penstemon.</title>
        <authorList>
            <person name="Depatie T.H."/>
            <person name="Wessinger C.A."/>
        </authorList>
    </citation>
    <scope>NUCLEOTIDE SEQUENCE [LARGE SCALE GENOMIC DNA]</scope>
    <source>
        <strain evidence="1">WTNN_2</strain>
        <tissue evidence="1">Leaf</tissue>
    </source>
</reference>
<proteinExistence type="predicted"/>